<keyword evidence="2" id="KW-0732">Signal</keyword>
<dbReference type="Pfam" id="PF03009">
    <property type="entry name" value="GDPD"/>
    <property type="match status" value="1"/>
</dbReference>
<dbReference type="STRING" id="694270.A0A395SGR3"/>
<dbReference type="GO" id="GO:0008081">
    <property type="term" value="F:phosphoric diester hydrolase activity"/>
    <property type="evidence" value="ECO:0007669"/>
    <property type="project" value="InterPro"/>
</dbReference>
<comment type="caution">
    <text evidence="4">The sequence shown here is derived from an EMBL/GenBank/DDBJ whole genome shotgun (WGS) entry which is preliminary data.</text>
</comment>
<dbReference type="PANTHER" id="PTHR37013">
    <property type="entry name" value="INTEGRAL MEMBRANE PROTEIN (AFU_ORTHOLOGUE AFUA_1G05950)-RELATED"/>
    <property type="match status" value="1"/>
</dbReference>
<dbReference type="FunFam" id="3.20.20.190:FF:000040">
    <property type="entry name" value="Glycerophosphoryl diester phosphodiesterase family protein"/>
    <property type="match status" value="1"/>
</dbReference>
<proteinExistence type="predicted"/>
<evidence type="ECO:0000256" key="2">
    <source>
        <dbReference type="SAM" id="SignalP"/>
    </source>
</evidence>
<dbReference type="SUPFAM" id="SSF51695">
    <property type="entry name" value="PLC-like phosphodiesterases"/>
    <property type="match status" value="1"/>
</dbReference>
<feature type="transmembrane region" description="Helical" evidence="1">
    <location>
        <begin position="458"/>
        <end position="479"/>
    </location>
</feature>
<feature type="signal peptide" evidence="2">
    <location>
        <begin position="1"/>
        <end position="19"/>
    </location>
</feature>
<keyword evidence="1" id="KW-0812">Transmembrane</keyword>
<name>A0A395SGR3_9HYPO</name>
<keyword evidence="1" id="KW-1133">Transmembrane helix</keyword>
<feature type="transmembrane region" description="Helical" evidence="1">
    <location>
        <begin position="432"/>
        <end position="451"/>
    </location>
</feature>
<feature type="chain" id="PRO_5017243050" evidence="2">
    <location>
        <begin position="20"/>
        <end position="736"/>
    </location>
</feature>
<feature type="transmembrane region" description="Helical" evidence="1">
    <location>
        <begin position="524"/>
        <end position="548"/>
    </location>
</feature>
<dbReference type="InterPro" id="IPR030395">
    <property type="entry name" value="GP_PDE_dom"/>
</dbReference>
<dbReference type="Pfam" id="PF24802">
    <property type="entry name" value="DUF7703"/>
    <property type="match status" value="1"/>
</dbReference>
<dbReference type="AlphaFoldDB" id="A0A395SGR3"/>
<organism evidence="4 5">
    <name type="scientific">Fusarium longipes</name>
    <dbReference type="NCBI Taxonomy" id="694270"/>
    <lineage>
        <taxon>Eukaryota</taxon>
        <taxon>Fungi</taxon>
        <taxon>Dikarya</taxon>
        <taxon>Ascomycota</taxon>
        <taxon>Pezizomycotina</taxon>
        <taxon>Sordariomycetes</taxon>
        <taxon>Hypocreomycetidae</taxon>
        <taxon>Hypocreales</taxon>
        <taxon>Nectriaceae</taxon>
        <taxon>Fusarium</taxon>
    </lineage>
</organism>
<feature type="transmembrane region" description="Helical" evidence="1">
    <location>
        <begin position="602"/>
        <end position="627"/>
    </location>
</feature>
<accession>A0A395SGR3</accession>
<dbReference type="Gene3D" id="3.20.20.190">
    <property type="entry name" value="Phosphatidylinositol (PI) phosphodiesterase"/>
    <property type="match status" value="1"/>
</dbReference>
<feature type="transmembrane region" description="Helical" evidence="1">
    <location>
        <begin position="568"/>
        <end position="590"/>
    </location>
</feature>
<dbReference type="OrthoDB" id="1058301at2759"/>
<dbReference type="InterPro" id="IPR017946">
    <property type="entry name" value="PLC-like_Pdiesterase_TIM-brl"/>
</dbReference>
<evidence type="ECO:0000313" key="4">
    <source>
        <dbReference type="EMBL" id="RGP71633.1"/>
    </source>
</evidence>
<dbReference type="InterPro" id="IPR056120">
    <property type="entry name" value="DUF7703"/>
</dbReference>
<feature type="transmembrane region" description="Helical" evidence="1">
    <location>
        <begin position="491"/>
        <end position="512"/>
    </location>
</feature>
<dbReference type="PROSITE" id="PS51704">
    <property type="entry name" value="GP_PDE"/>
    <property type="match status" value="1"/>
</dbReference>
<dbReference type="Proteomes" id="UP000266234">
    <property type="component" value="Unassembled WGS sequence"/>
</dbReference>
<keyword evidence="5" id="KW-1185">Reference proteome</keyword>
<dbReference type="PANTHER" id="PTHR37013:SF3">
    <property type="entry name" value="INTEGRAL MEMBRANE PROTEIN (AFU_ORTHOLOGUE AFUA_1G05950)"/>
    <property type="match status" value="1"/>
</dbReference>
<evidence type="ECO:0000256" key="1">
    <source>
        <dbReference type="SAM" id="Phobius"/>
    </source>
</evidence>
<evidence type="ECO:0000259" key="3">
    <source>
        <dbReference type="PROSITE" id="PS51704"/>
    </source>
</evidence>
<gene>
    <name evidence="4" type="ORF">FLONG3_7068</name>
</gene>
<protein>
    <submittedName>
        <fullName evidence="4">Glycerophosphoryl diester phosphodiesterase</fullName>
    </submittedName>
</protein>
<evidence type="ECO:0000313" key="5">
    <source>
        <dbReference type="Proteomes" id="UP000266234"/>
    </source>
</evidence>
<dbReference type="GO" id="GO:0006629">
    <property type="term" value="P:lipid metabolic process"/>
    <property type="evidence" value="ECO:0007669"/>
    <property type="project" value="InterPro"/>
</dbReference>
<dbReference type="EMBL" id="PXOG01000156">
    <property type="protein sequence ID" value="RGP71633.1"/>
    <property type="molecule type" value="Genomic_DNA"/>
</dbReference>
<reference evidence="4 5" key="1">
    <citation type="journal article" date="2018" name="PLoS Pathog.">
        <title>Evolution of structural diversity of trichothecenes, a family of toxins produced by plant pathogenic and entomopathogenic fungi.</title>
        <authorList>
            <person name="Proctor R.H."/>
            <person name="McCormick S.P."/>
            <person name="Kim H.S."/>
            <person name="Cardoza R.E."/>
            <person name="Stanley A.M."/>
            <person name="Lindo L."/>
            <person name="Kelly A."/>
            <person name="Brown D.W."/>
            <person name="Lee T."/>
            <person name="Vaughan M.M."/>
            <person name="Alexander N.J."/>
            <person name="Busman M."/>
            <person name="Gutierrez S."/>
        </authorList>
    </citation>
    <scope>NUCLEOTIDE SEQUENCE [LARGE SCALE GENOMIC DNA]</scope>
    <source>
        <strain evidence="4 5">NRRL 20695</strain>
    </source>
</reference>
<feature type="domain" description="GP-PDE" evidence="3">
    <location>
        <begin position="74"/>
        <end position="391"/>
    </location>
</feature>
<sequence>MRFSTPLVAGLAVVSPATAAPKPSYGDKELFKTVKPIKQIELGPRPYYLVNDMDEGSLKKKLQSCSEKPQKPSKWSIAHRGGATLQIPEHSLESNLAGARMGAGVLECDVAFTKDRELVCRHSQCDLHYTTNIVTIPELNKKCTQPFKPAKDGKPASAKCCTSDITLKEYKTLCAKMEGFNATATNAADFLKGTPSWRTDIYSTCGTVMSNKEHIQLVKRLGLKHTPELKTPEVKMPFDGDYTQEKYAQQLIDEHKEAGVKPSDVYLQSFLYDDILYWLEAEPEYARQAMYLDETGDTPETFKTAVANLTRYAQDGVRYIAPPLPYLVQAGKDGKIVPSAYAKKAKELGLKIVTWSLERSPPLKNAATNGDYYYSTIAKIVNNDGDVFKLLDVFREIGVVGVFSDWSATVTYYANCFGLGLQFPPTNGISHYFDAALYNTCELIALIFTTFKHRHGLYFWSLLITTLGLLPYAIGWLLGYLDLANGYLCKVLASIGWIVLISGQSVVMYSRLHLVLNNFRIQRAVLWMIVVNGTVWHTTQTVMLFTIGPGGNGDNPAPLFIAIEKTQMTFFCAQELVISGLYLWGAIDILKTSLGNNNRKIMWQLLIINMLIVAMDVALLVIVYMGYYTTERGLKLVIYSVKLKLEFAVLGKLVDVSRSRGASDVSGTNGFIEVSSRQRRGQTHSETQALPKIVHVEDNSYSTQRMVYEGGDNKGNDKVGSTRHLYDDAIKQISTG</sequence>
<keyword evidence="1" id="KW-0472">Membrane</keyword>